<evidence type="ECO:0000256" key="2">
    <source>
        <dbReference type="ARBA" id="ARBA00023027"/>
    </source>
</evidence>
<dbReference type="Gene3D" id="3.40.50.720">
    <property type="entry name" value="NAD(P)-binding Rossmann-like Domain"/>
    <property type="match status" value="1"/>
</dbReference>
<evidence type="ECO:0000313" key="7">
    <source>
        <dbReference type="Proteomes" id="UP000785679"/>
    </source>
</evidence>
<dbReference type="SUPFAM" id="SSF48179">
    <property type="entry name" value="6-phosphogluconate dehydrogenase C-terminal domain-like"/>
    <property type="match status" value="1"/>
</dbReference>
<dbReference type="InterPro" id="IPR015815">
    <property type="entry name" value="HIBADH-related"/>
</dbReference>
<dbReference type="InterPro" id="IPR008927">
    <property type="entry name" value="6-PGluconate_DH-like_C_sf"/>
</dbReference>
<organism evidence="6 7">
    <name type="scientific">Halteria grandinella</name>
    <dbReference type="NCBI Taxonomy" id="5974"/>
    <lineage>
        <taxon>Eukaryota</taxon>
        <taxon>Sar</taxon>
        <taxon>Alveolata</taxon>
        <taxon>Ciliophora</taxon>
        <taxon>Intramacronucleata</taxon>
        <taxon>Spirotrichea</taxon>
        <taxon>Stichotrichia</taxon>
        <taxon>Sporadotrichida</taxon>
        <taxon>Halteriidae</taxon>
        <taxon>Halteria</taxon>
    </lineage>
</organism>
<dbReference type="GO" id="GO:0051287">
    <property type="term" value="F:NAD binding"/>
    <property type="evidence" value="ECO:0007669"/>
    <property type="project" value="InterPro"/>
</dbReference>
<dbReference type="InterPro" id="IPR006115">
    <property type="entry name" value="6PGDH_NADP-bd"/>
</dbReference>
<evidence type="ECO:0008006" key="8">
    <source>
        <dbReference type="Google" id="ProtNLM"/>
    </source>
</evidence>
<dbReference type="SUPFAM" id="SSF51735">
    <property type="entry name" value="NAD(P)-binding Rossmann-fold domains"/>
    <property type="match status" value="1"/>
</dbReference>
<dbReference type="InterPro" id="IPR013328">
    <property type="entry name" value="6PGD_dom2"/>
</dbReference>
<protein>
    <recommendedName>
        <fullName evidence="8">NAD(P)-dependent oxidoreductase</fullName>
    </recommendedName>
</protein>
<dbReference type="GO" id="GO:0016491">
    <property type="term" value="F:oxidoreductase activity"/>
    <property type="evidence" value="ECO:0007669"/>
    <property type="project" value="UniProtKB-KW"/>
</dbReference>
<evidence type="ECO:0000256" key="3">
    <source>
        <dbReference type="PIRSR" id="PIRSR000103-1"/>
    </source>
</evidence>
<feature type="domain" description="6-phosphogluconate dehydrogenase NADP-binding" evidence="4">
    <location>
        <begin position="9"/>
        <end position="166"/>
    </location>
</feature>
<dbReference type="Proteomes" id="UP000785679">
    <property type="component" value="Unassembled WGS sequence"/>
</dbReference>
<feature type="active site" evidence="3">
    <location>
        <position position="177"/>
    </location>
</feature>
<keyword evidence="2" id="KW-0520">NAD</keyword>
<dbReference type="InterPro" id="IPR029154">
    <property type="entry name" value="HIBADH-like_NADP-bd"/>
</dbReference>
<evidence type="ECO:0000259" key="4">
    <source>
        <dbReference type="Pfam" id="PF03446"/>
    </source>
</evidence>
<dbReference type="PANTHER" id="PTHR43060:SF15">
    <property type="entry name" value="3-HYDROXYISOBUTYRATE DEHYDROGENASE-LIKE 1, MITOCHONDRIAL-RELATED"/>
    <property type="match status" value="1"/>
</dbReference>
<dbReference type="Pfam" id="PF03446">
    <property type="entry name" value="NAD_binding_2"/>
    <property type="match status" value="1"/>
</dbReference>
<dbReference type="Pfam" id="PF14833">
    <property type="entry name" value="NAD_binding_11"/>
    <property type="match status" value="1"/>
</dbReference>
<dbReference type="OrthoDB" id="435038at2759"/>
<dbReference type="GO" id="GO:0050661">
    <property type="term" value="F:NADP binding"/>
    <property type="evidence" value="ECO:0007669"/>
    <property type="project" value="InterPro"/>
</dbReference>
<evidence type="ECO:0000313" key="6">
    <source>
        <dbReference type="EMBL" id="TNV76660.1"/>
    </source>
</evidence>
<evidence type="ECO:0000259" key="5">
    <source>
        <dbReference type="Pfam" id="PF14833"/>
    </source>
</evidence>
<dbReference type="PANTHER" id="PTHR43060">
    <property type="entry name" value="3-HYDROXYISOBUTYRATE DEHYDROGENASE-LIKE 1, MITOCHONDRIAL-RELATED"/>
    <property type="match status" value="1"/>
</dbReference>
<name>A0A8J8NM67_HALGN</name>
<dbReference type="PIRSF" id="PIRSF000103">
    <property type="entry name" value="HIBADH"/>
    <property type="match status" value="1"/>
</dbReference>
<keyword evidence="7" id="KW-1185">Reference proteome</keyword>
<gene>
    <name evidence="6" type="ORF">FGO68_gene8668</name>
</gene>
<evidence type="ECO:0000256" key="1">
    <source>
        <dbReference type="ARBA" id="ARBA00023002"/>
    </source>
</evidence>
<dbReference type="InterPro" id="IPR036291">
    <property type="entry name" value="NAD(P)-bd_dom_sf"/>
</dbReference>
<dbReference type="AlphaFoldDB" id="A0A8J8NM67"/>
<feature type="domain" description="3-hydroxyisobutyrate dehydrogenase-like NAD-binding" evidence="5">
    <location>
        <begin position="171"/>
        <end position="281"/>
    </location>
</feature>
<proteinExistence type="predicted"/>
<dbReference type="EMBL" id="RRYP01013183">
    <property type="protein sequence ID" value="TNV76660.1"/>
    <property type="molecule type" value="Genomic_DNA"/>
</dbReference>
<reference evidence="6" key="1">
    <citation type="submission" date="2019-06" db="EMBL/GenBank/DDBJ databases">
        <authorList>
            <person name="Zheng W."/>
        </authorList>
    </citation>
    <scope>NUCLEOTIDE SEQUENCE</scope>
    <source>
        <strain evidence="6">QDHG01</strain>
    </source>
</reference>
<comment type="caution">
    <text evidence="6">The sequence shown here is derived from an EMBL/GenBank/DDBJ whole genome shotgun (WGS) entry which is preliminary data.</text>
</comment>
<sequence>MQSSSLPIIGWIGTGVMGEPMASHLIKNGYTVHVNTRTKGKAQALIEAGAIWEETPKALAGKVDRLFLMLGYPKEVEDLVFNADTGIIWEMKDGSILIDHTTNSPDLAKRIHEEGKKRGIKVLDCPVTGMSISAKSGALSAMIGGDLDTLELVKPQLQCYCKELNILGPAGSGQHAKVANQIMAGINMIAVCEGLIYGHKAGLNLEQLLPIITKGTGSSFLLQHMGPKCLKRDYSPGIYIELFMKDLTIAIEEARRLKLSLPVFGVTAQLFQMVEALGIEGISAHAVICVLEKINGLEIKKYDF</sequence>
<keyword evidence="1" id="KW-0560">Oxidoreductase</keyword>
<dbReference type="Gene3D" id="1.10.1040.10">
    <property type="entry name" value="N-(1-d-carboxylethyl)-l-norvaline Dehydrogenase, domain 2"/>
    <property type="match status" value="1"/>
</dbReference>
<accession>A0A8J8NM67</accession>